<accession>A0A8S3PTT5</accession>
<comment type="caution">
    <text evidence="2">The sequence shown here is derived from an EMBL/GenBank/DDBJ whole genome shotgun (WGS) entry which is preliminary data.</text>
</comment>
<sequence>MSNWDLEIEAAASEGDKMDETVIAQPDESLQLEDLKKEKAKAKSAVTKTRHSLLQILEEDFPDREEIKVIQKKLINAEEKAMDIMGNLYDKYKHRNDILNEYKLLQLRQYVEGEALQVIENLGHSAVAYDAAKERLERKYGGQRRQITLYIEELENFKPMREGIAKDIEHFADLLDIAVVNLKEAGRFEELKNGSLYNKLQRKMTESMLSRYHRWIFESGKTESVECLRESQNENYTGNRVCKCCNGNHGVWKCDEFRKLTVNKRWDTAKRLQLCYRCLGHDHVGRQCPRSRACNLGGCKEVHNRLLHRDKQSFSEPKVPVRTESKTKQNYAAEKKENTDAATEGESRDRTMIGRDRKSNFVTLRTVPVILKNGNRTVSVNALLDDASTKTYINADVAAELGLQGQVQKVTVNVLNDNVETFETMPVEVRLQSHNGQTDAKIVAFTTNRVTGSLQPVDWKQHARKWDHLAGIKFPNLGKRPTVDMLIGLDYPDLHYSYRDIRGKPGEPIARLTPLGWTCIGDPNSGQDQTLFNRTYFAREQEDRNDLDNIVRKFWEIENVKTPSENVFLSSDEQKALSKVEQSLEFKDGHYEVKVPWKDDTPSLPNNYNMALSRL</sequence>
<evidence type="ECO:0000256" key="1">
    <source>
        <dbReference type="SAM" id="MobiDB-lite"/>
    </source>
</evidence>
<dbReference type="OrthoDB" id="10067250at2759"/>
<dbReference type="PANTHER" id="PTHR47331:SF5">
    <property type="entry name" value="RIBONUCLEASE H"/>
    <property type="match status" value="1"/>
</dbReference>
<evidence type="ECO:0000313" key="3">
    <source>
        <dbReference type="Proteomes" id="UP000683360"/>
    </source>
</evidence>
<dbReference type="PANTHER" id="PTHR47331">
    <property type="entry name" value="PHD-TYPE DOMAIN-CONTAINING PROTEIN"/>
    <property type="match status" value="1"/>
</dbReference>
<organism evidence="2 3">
    <name type="scientific">Mytilus edulis</name>
    <name type="common">Blue mussel</name>
    <dbReference type="NCBI Taxonomy" id="6550"/>
    <lineage>
        <taxon>Eukaryota</taxon>
        <taxon>Metazoa</taxon>
        <taxon>Spiralia</taxon>
        <taxon>Lophotrochozoa</taxon>
        <taxon>Mollusca</taxon>
        <taxon>Bivalvia</taxon>
        <taxon>Autobranchia</taxon>
        <taxon>Pteriomorphia</taxon>
        <taxon>Mytilida</taxon>
        <taxon>Mytiloidea</taxon>
        <taxon>Mytilidae</taxon>
        <taxon>Mytilinae</taxon>
        <taxon>Mytilus</taxon>
    </lineage>
</organism>
<keyword evidence="3" id="KW-1185">Reference proteome</keyword>
<dbReference type="EMBL" id="CAJPWZ010000135">
    <property type="protein sequence ID" value="CAG2186449.1"/>
    <property type="molecule type" value="Genomic_DNA"/>
</dbReference>
<name>A0A8S3PTT5_MYTED</name>
<gene>
    <name evidence="2" type="ORF">MEDL_1996</name>
</gene>
<dbReference type="Pfam" id="PF03564">
    <property type="entry name" value="DUF1759"/>
    <property type="match status" value="1"/>
</dbReference>
<proteinExistence type="predicted"/>
<feature type="region of interest" description="Disordered" evidence="1">
    <location>
        <begin position="310"/>
        <end position="349"/>
    </location>
</feature>
<dbReference type="InterPro" id="IPR005312">
    <property type="entry name" value="DUF1759"/>
</dbReference>
<protein>
    <submittedName>
        <fullName evidence="2">Uncharacterized protein</fullName>
    </submittedName>
</protein>
<reference evidence="2" key="1">
    <citation type="submission" date="2021-03" db="EMBL/GenBank/DDBJ databases">
        <authorList>
            <person name="Bekaert M."/>
        </authorList>
    </citation>
    <scope>NUCLEOTIDE SEQUENCE</scope>
</reference>
<dbReference type="Proteomes" id="UP000683360">
    <property type="component" value="Unassembled WGS sequence"/>
</dbReference>
<dbReference type="AlphaFoldDB" id="A0A8S3PTT5"/>
<evidence type="ECO:0000313" key="2">
    <source>
        <dbReference type="EMBL" id="CAG2186449.1"/>
    </source>
</evidence>